<gene>
    <name evidence="1" type="ORF">VNI00_019483</name>
</gene>
<protein>
    <recommendedName>
        <fullName evidence="3">F-box domain-containing protein</fullName>
    </recommendedName>
</protein>
<keyword evidence="2" id="KW-1185">Reference proteome</keyword>
<accession>A0AAW0AKR0</accession>
<reference evidence="1 2" key="1">
    <citation type="submission" date="2024-01" db="EMBL/GenBank/DDBJ databases">
        <title>A draft genome for a cacao thread blight-causing isolate of Paramarasmius palmivorus.</title>
        <authorList>
            <person name="Baruah I.K."/>
            <person name="Bukari Y."/>
            <person name="Amoako-Attah I."/>
            <person name="Meinhardt L.W."/>
            <person name="Bailey B.A."/>
            <person name="Cohen S.P."/>
        </authorList>
    </citation>
    <scope>NUCLEOTIDE SEQUENCE [LARGE SCALE GENOMIC DNA]</scope>
    <source>
        <strain evidence="1 2">GH-12</strain>
    </source>
</reference>
<proteinExistence type="predicted"/>
<dbReference type="Proteomes" id="UP001383192">
    <property type="component" value="Unassembled WGS sequence"/>
</dbReference>
<dbReference type="AlphaFoldDB" id="A0AAW0AKR0"/>
<evidence type="ECO:0000313" key="1">
    <source>
        <dbReference type="EMBL" id="KAK7013364.1"/>
    </source>
</evidence>
<comment type="caution">
    <text evidence="1">The sequence shown here is derived from an EMBL/GenBank/DDBJ whole genome shotgun (WGS) entry which is preliminary data.</text>
</comment>
<name>A0AAW0AKR0_9AGAR</name>
<dbReference type="EMBL" id="JAYKXP010000393">
    <property type="protein sequence ID" value="KAK7013364.1"/>
    <property type="molecule type" value="Genomic_DNA"/>
</dbReference>
<organism evidence="1 2">
    <name type="scientific">Paramarasmius palmivorus</name>
    <dbReference type="NCBI Taxonomy" id="297713"/>
    <lineage>
        <taxon>Eukaryota</taxon>
        <taxon>Fungi</taxon>
        <taxon>Dikarya</taxon>
        <taxon>Basidiomycota</taxon>
        <taxon>Agaricomycotina</taxon>
        <taxon>Agaricomycetes</taxon>
        <taxon>Agaricomycetidae</taxon>
        <taxon>Agaricales</taxon>
        <taxon>Marasmiineae</taxon>
        <taxon>Marasmiaceae</taxon>
        <taxon>Paramarasmius</taxon>
    </lineage>
</organism>
<evidence type="ECO:0008006" key="3">
    <source>
        <dbReference type="Google" id="ProtNLM"/>
    </source>
</evidence>
<sequence length="476" mass="54600">MQSQTTTQLPQELIDTILEMLWESSRDIRSLRRCALSARCFLSTARRFIYHTIHLRGVLSKDGRVPVMEEFEQLLKSSPYLIEFIVELILDVDVGISPYWYDEARLEALPLVSILSLMHNLEKISIGKDWGLTSLPAAHLQALLDVMAAPKIQAIVLDHIHFTHVENLWGFCERIAEGRSLRELRLEVVVELLDPVTSAFYTSSSPQSMISRRPNAPAPIYIDTLSFTQGAEWDWPQGEPSFFDWALRPGSPLLFTALRDLTVSEVSNDHFEDFVHFLDATKKTLANLCIVETQCSDPFPLILSGFEQLKVITSVIRSPPSDELVVGWILQRWSIIIRESRGLKLAAFVILIEPPKDILSQNYFLGSHLEMSWSSLGLALTVEMVSGLNLHIRVKSFHSRETEAHHIEQCFPELRYYYGRSELIVEMLTVRENRQEEDEVWEYKGTPNGQMTRKKTLEELLPLPHIGKIGREIMYR</sequence>
<evidence type="ECO:0000313" key="2">
    <source>
        <dbReference type="Proteomes" id="UP001383192"/>
    </source>
</evidence>